<dbReference type="EMBL" id="JBHSMH010000120">
    <property type="protein sequence ID" value="MFC5472305.1"/>
    <property type="molecule type" value="Genomic_DNA"/>
</dbReference>
<name>A0ABW0M2F2_9BACL</name>
<organism evidence="1 2">
    <name type="scientific">Cohnella suwonensis</name>
    <dbReference type="NCBI Taxonomy" id="696072"/>
    <lineage>
        <taxon>Bacteria</taxon>
        <taxon>Bacillati</taxon>
        <taxon>Bacillota</taxon>
        <taxon>Bacilli</taxon>
        <taxon>Bacillales</taxon>
        <taxon>Paenibacillaceae</taxon>
        <taxon>Cohnella</taxon>
    </lineage>
</organism>
<sequence>MRLMTTVLLFLNLSFQEPMLFQVFDIRQGKVIEQRPLTRELEESILSLLNSSPSTYGGFTMNPADGLILHVIFEDPIRMTSDFYPEPIKEIYLFLEPDIQPKALIFLQDKSRYRVVVLHGNSDQFILRNNLITE</sequence>
<evidence type="ECO:0008006" key="3">
    <source>
        <dbReference type="Google" id="ProtNLM"/>
    </source>
</evidence>
<dbReference type="Proteomes" id="UP001596105">
    <property type="component" value="Unassembled WGS sequence"/>
</dbReference>
<comment type="caution">
    <text evidence="1">The sequence shown here is derived from an EMBL/GenBank/DDBJ whole genome shotgun (WGS) entry which is preliminary data.</text>
</comment>
<evidence type="ECO:0000313" key="1">
    <source>
        <dbReference type="EMBL" id="MFC5472305.1"/>
    </source>
</evidence>
<dbReference type="RefSeq" id="WP_209749778.1">
    <property type="nucleotide sequence ID" value="NZ_JBHSMH010000120.1"/>
</dbReference>
<proteinExistence type="predicted"/>
<gene>
    <name evidence="1" type="ORF">ACFPPD_26835</name>
</gene>
<protein>
    <recommendedName>
        <fullName evidence="3">DUF192 domain-containing protein</fullName>
    </recommendedName>
</protein>
<evidence type="ECO:0000313" key="2">
    <source>
        <dbReference type="Proteomes" id="UP001596105"/>
    </source>
</evidence>
<keyword evidence="2" id="KW-1185">Reference proteome</keyword>
<accession>A0ABW0M2F2</accession>
<reference evidence="2" key="1">
    <citation type="journal article" date="2019" name="Int. J. Syst. Evol. Microbiol.">
        <title>The Global Catalogue of Microorganisms (GCM) 10K type strain sequencing project: providing services to taxonomists for standard genome sequencing and annotation.</title>
        <authorList>
            <consortium name="The Broad Institute Genomics Platform"/>
            <consortium name="The Broad Institute Genome Sequencing Center for Infectious Disease"/>
            <person name="Wu L."/>
            <person name="Ma J."/>
        </authorList>
    </citation>
    <scope>NUCLEOTIDE SEQUENCE [LARGE SCALE GENOMIC DNA]</scope>
    <source>
        <strain evidence="2">CCUG 57113</strain>
    </source>
</reference>